<gene>
    <name evidence="2" type="ordered locus">FSU_2178</name>
</gene>
<reference evidence="3" key="1">
    <citation type="submission" date="2010-08" db="EMBL/GenBank/DDBJ databases">
        <title>Complete sequence of Fibrobacter succinogenes subsp. succinogenes S85.</title>
        <authorList>
            <person name="Durkin A.S."/>
            <person name="Nelson K.E."/>
            <person name="Morrison M."/>
            <person name="Forsberg C.W."/>
            <person name="Wilson D.B."/>
            <person name="Russell J.B."/>
            <person name="Cann I.K.O."/>
            <person name="Mackie R.I."/>
            <person name="White B.A."/>
        </authorList>
    </citation>
    <scope>NUCLEOTIDE SEQUENCE [LARGE SCALE GENOMIC DNA]</scope>
    <source>
        <strain evidence="3">ATCC 19169 / S85</strain>
    </source>
</reference>
<accession>D9S3V5</accession>
<evidence type="ECO:0000313" key="2">
    <source>
        <dbReference type="EMBL" id="ADL26379.1"/>
    </source>
</evidence>
<keyword evidence="1" id="KW-0472">Membrane</keyword>
<dbReference type="Proteomes" id="UP000000517">
    <property type="component" value="Chromosome"/>
</dbReference>
<feature type="transmembrane region" description="Helical" evidence="1">
    <location>
        <begin position="95"/>
        <end position="113"/>
    </location>
</feature>
<dbReference type="Pfam" id="PF09605">
    <property type="entry name" value="Trep_Strep"/>
    <property type="match status" value="1"/>
</dbReference>
<feature type="transmembrane region" description="Helical" evidence="1">
    <location>
        <begin position="20"/>
        <end position="39"/>
    </location>
</feature>
<dbReference type="EMBL" id="CP002158">
    <property type="protein sequence ID" value="ADL26379.1"/>
    <property type="molecule type" value="Genomic_DNA"/>
</dbReference>
<sequence>MAAMRTTGKKSSNTLVRDLVNVGIFGALYLVLSGLGASIGFIPAFIVVSTCVVSLVTSVPLFLFFSKVERPLLCCVLLCTLFGVVMTISGHGISFGLLCVIYGVLAGLCLKLFHKNFVGCLLANVMISFVPSSMMIPLWFSTEEYLAYCSSVCDSAYIAHLAELSSSYWPLIGLFGFGAAGAVVGGFIARRMMKKHFERIGLAK</sequence>
<dbReference type="HOGENOM" id="CLU_093450_1_0_0"/>
<feature type="transmembrane region" description="Helical" evidence="1">
    <location>
        <begin position="45"/>
        <end position="65"/>
    </location>
</feature>
<feature type="transmembrane region" description="Helical" evidence="1">
    <location>
        <begin position="168"/>
        <end position="189"/>
    </location>
</feature>
<evidence type="ECO:0000256" key="1">
    <source>
        <dbReference type="SAM" id="Phobius"/>
    </source>
</evidence>
<dbReference type="AlphaFoldDB" id="D9S3V5"/>
<evidence type="ECO:0000313" key="3">
    <source>
        <dbReference type="Proteomes" id="UP000000517"/>
    </source>
</evidence>
<dbReference type="InterPro" id="IPR011733">
    <property type="entry name" value="CHP02185_IM"/>
</dbReference>
<feature type="transmembrane region" description="Helical" evidence="1">
    <location>
        <begin position="72"/>
        <end position="89"/>
    </location>
</feature>
<feature type="transmembrane region" description="Helical" evidence="1">
    <location>
        <begin position="120"/>
        <end position="140"/>
    </location>
</feature>
<name>D9S3V5_FIBSS</name>
<dbReference type="KEGG" id="fsc:FSU_2178"/>
<organism evidence="2 3">
    <name type="scientific">Fibrobacter succinogenes (strain ATCC 19169 / S85)</name>
    <dbReference type="NCBI Taxonomy" id="59374"/>
    <lineage>
        <taxon>Bacteria</taxon>
        <taxon>Pseudomonadati</taxon>
        <taxon>Fibrobacterota</taxon>
        <taxon>Fibrobacteria</taxon>
        <taxon>Fibrobacterales</taxon>
        <taxon>Fibrobacteraceae</taxon>
        <taxon>Fibrobacter</taxon>
    </lineage>
</organism>
<protein>
    <submittedName>
        <fullName evidence="2">Putative membrane protein</fullName>
    </submittedName>
</protein>
<keyword evidence="1" id="KW-1133">Transmembrane helix</keyword>
<dbReference type="STRING" id="59374.FSU_2178"/>
<keyword evidence="1" id="KW-0812">Transmembrane</keyword>
<proteinExistence type="predicted"/>